<feature type="transmembrane region" description="Helical" evidence="5">
    <location>
        <begin position="65"/>
        <end position="86"/>
    </location>
</feature>
<reference evidence="7 8" key="1">
    <citation type="submission" date="2019-07" db="EMBL/GenBank/DDBJ databases">
        <title>New species of Amycolatopsis and Streptomyces.</title>
        <authorList>
            <person name="Duangmal K."/>
            <person name="Teo W.F.A."/>
            <person name="Lipun K."/>
        </authorList>
    </citation>
    <scope>NUCLEOTIDE SEQUENCE [LARGE SCALE GENOMIC DNA]</scope>
    <source>
        <strain evidence="7 8">NBRC 109810</strain>
    </source>
</reference>
<comment type="subcellular location">
    <subcellularLocation>
        <location evidence="1">Cell membrane</location>
        <topology evidence="1">Multi-pass membrane protein</topology>
    </subcellularLocation>
</comment>
<feature type="transmembrane region" description="Helical" evidence="5">
    <location>
        <begin position="179"/>
        <end position="200"/>
    </location>
</feature>
<keyword evidence="3 5" id="KW-1133">Transmembrane helix</keyword>
<feature type="transmembrane region" description="Helical" evidence="5">
    <location>
        <begin position="287"/>
        <end position="305"/>
    </location>
</feature>
<dbReference type="InterPro" id="IPR052714">
    <property type="entry name" value="MFS_Exporter"/>
</dbReference>
<evidence type="ECO:0000256" key="4">
    <source>
        <dbReference type="ARBA" id="ARBA00023136"/>
    </source>
</evidence>
<feature type="domain" description="Major facilitator superfamily (MFS) profile" evidence="6">
    <location>
        <begin position="27"/>
        <end position="402"/>
    </location>
</feature>
<dbReference type="InterPro" id="IPR011701">
    <property type="entry name" value="MFS"/>
</dbReference>
<evidence type="ECO:0000256" key="1">
    <source>
        <dbReference type="ARBA" id="ARBA00004651"/>
    </source>
</evidence>
<evidence type="ECO:0000256" key="3">
    <source>
        <dbReference type="ARBA" id="ARBA00022989"/>
    </source>
</evidence>
<dbReference type="SUPFAM" id="SSF103473">
    <property type="entry name" value="MFS general substrate transporter"/>
    <property type="match status" value="1"/>
</dbReference>
<dbReference type="Proteomes" id="UP000325849">
    <property type="component" value="Unassembled WGS sequence"/>
</dbReference>
<keyword evidence="4 5" id="KW-0472">Membrane</keyword>
<keyword evidence="2 5" id="KW-0812">Transmembrane</keyword>
<dbReference type="GO" id="GO:0005886">
    <property type="term" value="C:plasma membrane"/>
    <property type="evidence" value="ECO:0007669"/>
    <property type="project" value="UniProtKB-SubCell"/>
</dbReference>
<dbReference type="PANTHER" id="PTHR23531:SF1">
    <property type="entry name" value="QUINOLENE RESISTANCE PROTEIN NORA"/>
    <property type="match status" value="1"/>
</dbReference>
<dbReference type="GO" id="GO:0022857">
    <property type="term" value="F:transmembrane transporter activity"/>
    <property type="evidence" value="ECO:0007669"/>
    <property type="project" value="InterPro"/>
</dbReference>
<proteinExistence type="predicted"/>
<protein>
    <submittedName>
        <fullName evidence="7">MFS transporter</fullName>
    </submittedName>
</protein>
<evidence type="ECO:0000313" key="7">
    <source>
        <dbReference type="EMBL" id="MPY34156.1"/>
    </source>
</evidence>
<accession>A0A5N8VH38</accession>
<evidence type="ECO:0000256" key="2">
    <source>
        <dbReference type="ARBA" id="ARBA00022692"/>
    </source>
</evidence>
<organism evidence="7 8">
    <name type="scientific">Streptomyces adustus</name>
    <dbReference type="NCBI Taxonomy" id="1609272"/>
    <lineage>
        <taxon>Bacteria</taxon>
        <taxon>Bacillati</taxon>
        <taxon>Actinomycetota</taxon>
        <taxon>Actinomycetes</taxon>
        <taxon>Kitasatosporales</taxon>
        <taxon>Streptomycetaceae</taxon>
        <taxon>Streptomyces</taxon>
    </lineage>
</organism>
<evidence type="ECO:0000256" key="5">
    <source>
        <dbReference type="SAM" id="Phobius"/>
    </source>
</evidence>
<comment type="caution">
    <text evidence="7">The sequence shown here is derived from an EMBL/GenBank/DDBJ whole genome shotgun (WGS) entry which is preliminary data.</text>
</comment>
<evidence type="ECO:0000313" key="8">
    <source>
        <dbReference type="Proteomes" id="UP000325849"/>
    </source>
</evidence>
<feature type="transmembrane region" description="Helical" evidence="5">
    <location>
        <begin position="152"/>
        <end position="173"/>
    </location>
</feature>
<feature type="transmembrane region" description="Helical" evidence="5">
    <location>
        <begin position="117"/>
        <end position="140"/>
    </location>
</feature>
<feature type="transmembrane region" description="Helical" evidence="5">
    <location>
        <begin position="311"/>
        <end position="333"/>
    </location>
</feature>
<dbReference type="OrthoDB" id="4236085at2"/>
<feature type="transmembrane region" description="Helical" evidence="5">
    <location>
        <begin position="93"/>
        <end position="111"/>
    </location>
</feature>
<dbReference type="PROSITE" id="PS50850">
    <property type="entry name" value="MFS"/>
    <property type="match status" value="1"/>
</dbReference>
<dbReference type="InterPro" id="IPR036259">
    <property type="entry name" value="MFS_trans_sf"/>
</dbReference>
<keyword evidence="8" id="KW-1185">Reference proteome</keyword>
<dbReference type="AlphaFoldDB" id="A0A5N8VH38"/>
<dbReference type="Pfam" id="PF07690">
    <property type="entry name" value="MFS_1"/>
    <property type="match status" value="1"/>
</dbReference>
<gene>
    <name evidence="7" type="ORF">FNH09_23770</name>
</gene>
<sequence length="412" mass="40465">MTVVRDRGRGSGQGEVPALSAGRRRAAVAGALIAAFGGFAGFNLLLGAMPAYAVRSGAGPSGAGALTATMMAATLVVQPFTPWLFARLGQRHSLALSGALLGLPCLVLPAVSTLPVLTGLVAVRGLGFGVFVVAGVTLTAELFPSGSRGRAIGWYGAVVGVAGVLGAPLGVALARREAYPVAFALAAGTAALVLAGSFGLPRAAGPARPAGPRSGGPHAVRGTWRLLRPMTGPLLVETASTTAYGVLFTFLPLTASAAPRALLAAQAATVLSRLGAGWLIDRYGGRPVLLPAALVTALGTAAGAASGVPALLLTGAALFGAGFGAVQSATLVLALRAAGDRPGGLGVAGVAWNIAFDGGTGIGSLAGGPLLSLGGPSALFPATAAVLVVLLLLDLCTAHRTDSRNFGSPGEK</sequence>
<dbReference type="EMBL" id="VJZD01000101">
    <property type="protein sequence ID" value="MPY34156.1"/>
    <property type="molecule type" value="Genomic_DNA"/>
</dbReference>
<feature type="transmembrane region" description="Helical" evidence="5">
    <location>
        <begin position="378"/>
        <end position="396"/>
    </location>
</feature>
<dbReference type="RefSeq" id="WP_152891309.1">
    <property type="nucleotide sequence ID" value="NZ_VJZD01000101.1"/>
</dbReference>
<feature type="transmembrane region" description="Helical" evidence="5">
    <location>
        <begin position="345"/>
        <end position="366"/>
    </location>
</feature>
<name>A0A5N8VH38_9ACTN</name>
<dbReference type="PANTHER" id="PTHR23531">
    <property type="entry name" value="QUINOLENE RESISTANCE PROTEIN NORA"/>
    <property type="match status" value="1"/>
</dbReference>
<feature type="transmembrane region" description="Helical" evidence="5">
    <location>
        <begin position="27"/>
        <end position="53"/>
    </location>
</feature>
<evidence type="ECO:0000259" key="6">
    <source>
        <dbReference type="PROSITE" id="PS50850"/>
    </source>
</evidence>
<dbReference type="InterPro" id="IPR020846">
    <property type="entry name" value="MFS_dom"/>
</dbReference>
<dbReference type="Gene3D" id="1.20.1250.20">
    <property type="entry name" value="MFS general substrate transporter like domains"/>
    <property type="match status" value="2"/>
</dbReference>